<dbReference type="FunFam" id="3.90.1440.10:FF:000003">
    <property type="entry name" value="Preprotein translocase SecA subunit"/>
    <property type="match status" value="1"/>
</dbReference>
<dbReference type="Gene3D" id="3.90.1440.10">
    <property type="entry name" value="SecA, preprotein cross-linking domain"/>
    <property type="match status" value="1"/>
</dbReference>
<comment type="subcellular location">
    <subcellularLocation>
        <location evidence="1">Membrane</location>
        <topology evidence="1">Peripheral membrane protein</topology>
    </subcellularLocation>
    <subcellularLocation>
        <location evidence="10">Plastid</location>
        <location evidence="10">Chloroplast stroma</location>
    </subcellularLocation>
    <subcellularLocation>
        <location evidence="10">Plastid</location>
        <location evidence="10">Chloroplast thylakoid membrane</location>
        <topology evidence="10">Peripheral membrane protein</topology>
    </subcellularLocation>
    <text evidence="10">A minor fraction is associated with the chloroplast thylakoid membrane.</text>
</comment>
<gene>
    <name evidence="10 14" type="primary">secA</name>
</gene>
<dbReference type="CDD" id="cd18803">
    <property type="entry name" value="SF2_C_secA"/>
    <property type="match status" value="1"/>
</dbReference>
<keyword evidence="4 10" id="KW-0547">Nucleotide-binding</keyword>
<feature type="binding site" evidence="10">
    <location>
        <position position="489"/>
    </location>
    <ligand>
        <name>ATP</name>
        <dbReference type="ChEBI" id="CHEBI:30616"/>
    </ligand>
</feature>
<protein>
    <recommendedName>
        <fullName evidence="10 11">Protein translocase subunit SecA</fullName>
        <ecNumber evidence="10">7.4.2.8</ecNumber>
    </recommendedName>
</protein>
<dbReference type="InterPro" id="IPR011116">
    <property type="entry name" value="SecA_Wing/Scaffold"/>
</dbReference>
<dbReference type="GO" id="GO:0006605">
    <property type="term" value="P:protein targeting"/>
    <property type="evidence" value="ECO:0007669"/>
    <property type="project" value="UniProtKB-UniRule"/>
</dbReference>
<proteinExistence type="inferred from homology"/>
<feature type="binding site" evidence="10">
    <location>
        <begin position="99"/>
        <end position="103"/>
    </location>
    <ligand>
        <name>ATP</name>
        <dbReference type="ChEBI" id="CHEBI:30616"/>
    </ligand>
</feature>
<comment type="similarity">
    <text evidence="2 10 11">Belongs to the SecA family.</text>
</comment>
<dbReference type="EC" id="7.4.2.8" evidence="10"/>
<dbReference type="InterPro" id="IPR044722">
    <property type="entry name" value="SecA_SF2_C"/>
</dbReference>
<evidence type="ECO:0000256" key="1">
    <source>
        <dbReference type="ARBA" id="ARBA00004170"/>
    </source>
</evidence>
<evidence type="ECO:0000256" key="3">
    <source>
        <dbReference type="ARBA" id="ARBA00022448"/>
    </source>
</evidence>
<dbReference type="InterPro" id="IPR000185">
    <property type="entry name" value="SecA"/>
</dbReference>
<name>A0A2U9NM93_9STRA</name>
<evidence type="ECO:0000259" key="12">
    <source>
        <dbReference type="PROSITE" id="PS51192"/>
    </source>
</evidence>
<dbReference type="InterPro" id="IPR027417">
    <property type="entry name" value="P-loop_NTPase"/>
</dbReference>
<dbReference type="PANTHER" id="PTHR30612:SF0">
    <property type="entry name" value="CHLOROPLAST PROTEIN-TRANSPORTING ATPASE"/>
    <property type="match status" value="1"/>
</dbReference>
<dbReference type="GO" id="GO:0009535">
    <property type="term" value="C:chloroplast thylakoid membrane"/>
    <property type="evidence" value="ECO:0007669"/>
    <property type="project" value="UniProtKB-SubCell"/>
</dbReference>
<comment type="function">
    <text evidence="10">Has a central role in coupling the hydrolysis of ATP to the transfer of proteins across the thylakoid membrane.</text>
</comment>
<dbReference type="NCBIfam" id="NF009538">
    <property type="entry name" value="PRK12904.1"/>
    <property type="match status" value="1"/>
</dbReference>
<dbReference type="SMART" id="SM00958">
    <property type="entry name" value="SecA_PP_bind"/>
    <property type="match status" value="1"/>
</dbReference>
<reference evidence="14" key="1">
    <citation type="journal article" date="2018" name="Adv. Bot. Res.">
        <title>Evolution of the Plastid Genomes in Diatoms.</title>
        <authorList>
            <person name="Yu M."/>
            <person name="Ashworth M.P."/>
            <person name="Hajrah N.H."/>
            <person name="Khiyami M.A."/>
            <person name="Sabir M.J."/>
            <person name="Alhebshi A.M."/>
            <person name="Al-Malki A.L."/>
            <person name="Sabir J.S.M."/>
            <person name="Theriot E.C."/>
            <person name="Jansen R.K."/>
        </authorList>
    </citation>
    <scope>NUCLEOTIDE SEQUENCE</scope>
</reference>
<dbReference type="PROSITE" id="PS01312">
    <property type="entry name" value="SECA"/>
    <property type="match status" value="1"/>
</dbReference>
<keyword evidence="6 10" id="KW-0653">Protein transport</keyword>
<dbReference type="SUPFAM" id="SSF81767">
    <property type="entry name" value="Pre-protein crosslinking domain of SecA"/>
    <property type="match status" value="1"/>
</dbReference>
<evidence type="ECO:0000256" key="2">
    <source>
        <dbReference type="ARBA" id="ARBA00007650"/>
    </source>
</evidence>
<keyword evidence="5 10" id="KW-0067">ATP-binding</keyword>
<dbReference type="SUPFAM" id="SSF52540">
    <property type="entry name" value="P-loop containing nucleoside triphosphate hydrolases"/>
    <property type="match status" value="2"/>
</dbReference>
<dbReference type="Pfam" id="PF21090">
    <property type="entry name" value="P-loop_SecA"/>
    <property type="match status" value="1"/>
</dbReference>
<accession>A0A2U9NM93</accession>
<keyword evidence="8 10" id="KW-0811">Translocation</keyword>
<evidence type="ECO:0000256" key="8">
    <source>
        <dbReference type="ARBA" id="ARBA00023010"/>
    </source>
</evidence>
<evidence type="ECO:0000256" key="5">
    <source>
        <dbReference type="ARBA" id="ARBA00022840"/>
    </source>
</evidence>
<dbReference type="Gene3D" id="1.10.3060.10">
    <property type="entry name" value="Helical scaffold and wing domains of SecA"/>
    <property type="match status" value="2"/>
</dbReference>
<evidence type="ECO:0000256" key="4">
    <source>
        <dbReference type="ARBA" id="ARBA00022741"/>
    </source>
</evidence>
<dbReference type="InterPro" id="IPR014001">
    <property type="entry name" value="Helicase_ATP-bd"/>
</dbReference>
<organism evidence="14">
    <name type="scientific">Proboscia sp</name>
    <dbReference type="NCBI Taxonomy" id="1923967"/>
    <lineage>
        <taxon>Eukaryota</taxon>
        <taxon>Sar</taxon>
        <taxon>Stramenopiles</taxon>
        <taxon>Ochrophyta</taxon>
        <taxon>Bacillariophyta</taxon>
        <taxon>Coscinodiscophyceae</taxon>
        <taxon>Rhizosoleniophycidae</taxon>
        <taxon>Rhizosoleniales</taxon>
        <taxon>Rhizosoleniaceae</taxon>
        <taxon>Proboscia</taxon>
    </lineage>
</organism>
<dbReference type="AlphaFoldDB" id="A0A2U9NM93"/>
<dbReference type="PROSITE" id="PS51192">
    <property type="entry name" value="HELICASE_ATP_BIND_1"/>
    <property type="match status" value="1"/>
</dbReference>
<dbReference type="Pfam" id="PF01043">
    <property type="entry name" value="SecA_PP_bind"/>
    <property type="match status" value="1"/>
</dbReference>
<dbReference type="EMBL" id="MG755791">
    <property type="protein sequence ID" value="AWT38208.1"/>
    <property type="molecule type" value="Genomic_DNA"/>
</dbReference>
<dbReference type="GO" id="GO:0005524">
    <property type="term" value="F:ATP binding"/>
    <property type="evidence" value="ECO:0007669"/>
    <property type="project" value="UniProtKB-UniRule"/>
</dbReference>
<keyword evidence="14" id="KW-0934">Plastid</keyword>
<dbReference type="InterPro" id="IPR020937">
    <property type="entry name" value="SecA_CS"/>
</dbReference>
<dbReference type="HAMAP" id="MF_01382">
    <property type="entry name" value="SecA"/>
    <property type="match status" value="1"/>
</dbReference>
<keyword evidence="9 10" id="KW-0472">Membrane</keyword>
<keyword evidence="14" id="KW-0150">Chloroplast</keyword>
<feature type="domain" description="Helicase ATP-binding" evidence="12">
    <location>
        <begin position="83"/>
        <end position="240"/>
    </location>
</feature>
<keyword evidence="10" id="KW-0793">Thylakoid</keyword>
<keyword evidence="7 10" id="KW-1278">Translocase</keyword>
<evidence type="ECO:0000259" key="13">
    <source>
        <dbReference type="PROSITE" id="PS51196"/>
    </source>
</evidence>
<dbReference type="PANTHER" id="PTHR30612">
    <property type="entry name" value="SECA INNER MEMBRANE COMPONENT OF SEC PROTEIN SECRETION SYSTEM"/>
    <property type="match status" value="1"/>
</dbReference>
<dbReference type="NCBIfam" id="TIGR00963">
    <property type="entry name" value="secA"/>
    <property type="match status" value="1"/>
</dbReference>
<sequence length="948" mass="109721">MWRNIFTRNLIANKYVGVVDQINTLENTLKLLTDSELKVKAFEIKKKYQVEQNLNLIIPESFALTREASKRTLGLRHFDVQLIGGLVLNDENIAEMKTGEGKTLVATLPASLNALTEKGVHIVTVNDYLANRDQVSMGQIYRFLGLSTGLIQEKMRDKERWRNYDADITYVTNSQLAFDYLRDNTALQLKTVVLKQFNYCIVDEVDAILIDEARTPLIVSTPAETCIDEFVVADELVKYLRINIDFNVDKKNNNIVLFRSGCHRIEKILDIDDIYDRNRPWIVYILNALRANTLYFSDVQYIVQNNKINIVDEFTGRTMPGRRWGDGLHQAIETKAGVPIRRGTETNAKISYQSFFGLYPKLSGMTGTGKTSEVEFERFYNLSVDEIPTARPNKRIDLSDLIYKDQFSKWNAVASECQKTVSVGQPMLIATTTIAKCEMLGQLLTEYKIPHEILNAKEDSVRRESQIVAEAGKKGSITISTNMAGRGTDIILGGNIKFEVRKTLYKLLVHYKNRKESSNLNPMFPLADDYIVPSQKLIQAFSILIKKNGLLDLSDIEILKLLDTNESILKPRNDFECIINYMSEQLISLEKKIHKVNKNIVKNLGGLYVLGTERNNSRRIDNQLRGRCGRQGDPGKTQFFLSLDDNLLSLYGSPKIQSFIQNQIFDDSPIESALVTKSLNTAQKRREESDYDARKYIFDYDDVINKQRNLLYLERRQILESQSLRNHLLTYGEQIITEIIYNLELNLRKKVNREPLYYKGKKVNSVETFILRQLIKLTPVNVWGGYVCDKDKFILPLLLILEDLFGNRIFLKNLSRLIRSKRTSTLNTYELKTYLFQEYWLCYESKAMEHELESPGSFLYYERWFSLLGIDEGWRDQLEIIDLIRDAVGWRSYAGRDPLVEYRSDCYKEFIECRKAIRQITIYSIFNANPRNLLYYSSLSFREYYGLD</sequence>
<dbReference type="Gene3D" id="3.40.50.300">
    <property type="entry name" value="P-loop containing nucleotide triphosphate hydrolases"/>
    <property type="match status" value="2"/>
</dbReference>
<dbReference type="SMART" id="SM00957">
    <property type="entry name" value="SecA_DEAD"/>
    <property type="match status" value="1"/>
</dbReference>
<dbReference type="GO" id="GO:0065002">
    <property type="term" value="P:intracellular protein transmembrane transport"/>
    <property type="evidence" value="ECO:0007669"/>
    <property type="project" value="UniProtKB-UniRule"/>
</dbReference>
<dbReference type="CDD" id="cd17928">
    <property type="entry name" value="DEXDc_SecA"/>
    <property type="match status" value="1"/>
</dbReference>
<dbReference type="InterPro" id="IPR036266">
    <property type="entry name" value="SecA_Wing/Scaffold_sf"/>
</dbReference>
<dbReference type="PROSITE" id="PS51196">
    <property type="entry name" value="SECA_MOTOR_DEAD"/>
    <property type="match status" value="1"/>
</dbReference>
<evidence type="ECO:0000256" key="10">
    <source>
        <dbReference type="HAMAP-Rule" id="MF_01382"/>
    </source>
</evidence>
<keyword evidence="3 10" id="KW-0813">Transport</keyword>
<dbReference type="InterPro" id="IPR011115">
    <property type="entry name" value="SecA_DEAD"/>
</dbReference>
<evidence type="ECO:0000256" key="6">
    <source>
        <dbReference type="ARBA" id="ARBA00022927"/>
    </source>
</evidence>
<feature type="domain" description="SecA family profile" evidence="13">
    <location>
        <begin position="1"/>
        <end position="672"/>
    </location>
</feature>
<evidence type="ECO:0000313" key="14">
    <source>
        <dbReference type="EMBL" id="AWT38208.1"/>
    </source>
</evidence>
<evidence type="ECO:0000256" key="11">
    <source>
        <dbReference type="RuleBase" id="RU003874"/>
    </source>
</evidence>
<dbReference type="GO" id="GO:0009570">
    <property type="term" value="C:chloroplast stroma"/>
    <property type="evidence" value="ECO:0007669"/>
    <property type="project" value="UniProtKB-SubCell"/>
</dbReference>
<evidence type="ECO:0000256" key="7">
    <source>
        <dbReference type="ARBA" id="ARBA00022967"/>
    </source>
</evidence>
<dbReference type="GO" id="GO:0017038">
    <property type="term" value="P:protein import"/>
    <property type="evidence" value="ECO:0007669"/>
    <property type="project" value="InterPro"/>
</dbReference>
<dbReference type="SUPFAM" id="SSF81886">
    <property type="entry name" value="Helical scaffold and wing domains of SecA"/>
    <property type="match status" value="2"/>
</dbReference>
<dbReference type="Pfam" id="PF07517">
    <property type="entry name" value="SecA_DEAD"/>
    <property type="match status" value="1"/>
</dbReference>
<dbReference type="InterPro" id="IPR036670">
    <property type="entry name" value="SecA_X-link_sf"/>
</dbReference>
<dbReference type="InterPro" id="IPR014018">
    <property type="entry name" value="SecA_motor_DEAD"/>
</dbReference>
<dbReference type="GO" id="GO:0008564">
    <property type="term" value="F:protein-exporting ATPase activity"/>
    <property type="evidence" value="ECO:0007669"/>
    <property type="project" value="UniProtKB-EC"/>
</dbReference>
<geneLocation type="chloroplast" evidence="14"/>
<dbReference type="Pfam" id="PF07516">
    <property type="entry name" value="SecA_SW"/>
    <property type="match status" value="1"/>
</dbReference>
<dbReference type="InterPro" id="IPR011130">
    <property type="entry name" value="SecA_preprotein_X-link_dom"/>
</dbReference>
<dbReference type="PRINTS" id="PR00906">
    <property type="entry name" value="SECA"/>
</dbReference>
<evidence type="ECO:0000256" key="9">
    <source>
        <dbReference type="ARBA" id="ARBA00023136"/>
    </source>
</evidence>
<feature type="binding site" evidence="10">
    <location>
        <position position="81"/>
    </location>
    <ligand>
        <name>ATP</name>
        <dbReference type="ChEBI" id="CHEBI:30616"/>
    </ligand>
</feature>
<comment type="catalytic activity">
    <reaction evidence="10">
        <text>ATP + H2O + cellular proteinSide 1 = ADP + phosphate + cellular proteinSide 2.</text>
        <dbReference type="EC" id="7.4.2.8"/>
    </reaction>
</comment>